<organism evidence="5">
    <name type="scientific">groundwater metagenome</name>
    <dbReference type="NCBI Taxonomy" id="717931"/>
    <lineage>
        <taxon>unclassified sequences</taxon>
        <taxon>metagenomes</taxon>
        <taxon>ecological metagenomes</taxon>
    </lineage>
</organism>
<dbReference type="GO" id="GO:0003735">
    <property type="term" value="F:structural constituent of ribosome"/>
    <property type="evidence" value="ECO:0007669"/>
    <property type="project" value="InterPro"/>
</dbReference>
<protein>
    <submittedName>
        <fullName evidence="5">30S ribosomal protein S19</fullName>
    </submittedName>
</protein>
<dbReference type="Pfam" id="PF00203">
    <property type="entry name" value="Ribosomal_S19"/>
    <property type="match status" value="1"/>
</dbReference>
<dbReference type="HAMAP" id="MF_00531">
    <property type="entry name" value="Ribosomal_uS19"/>
    <property type="match status" value="1"/>
</dbReference>
<dbReference type="PIRSF" id="PIRSF002144">
    <property type="entry name" value="Ribosomal_S19"/>
    <property type="match status" value="1"/>
</dbReference>
<evidence type="ECO:0000256" key="3">
    <source>
        <dbReference type="ARBA" id="ARBA00023274"/>
    </source>
</evidence>
<dbReference type="SUPFAM" id="SSF54570">
    <property type="entry name" value="Ribosomal protein S19"/>
    <property type="match status" value="1"/>
</dbReference>
<keyword evidence="3" id="KW-0687">Ribonucleoprotein</keyword>
<dbReference type="NCBIfam" id="TIGR01025">
    <property type="entry name" value="uS19_arch"/>
    <property type="match status" value="1"/>
</dbReference>
<comment type="similarity">
    <text evidence="1">Belongs to the universal ribosomal protein uS19 family.</text>
</comment>
<dbReference type="InterPro" id="IPR002222">
    <property type="entry name" value="Ribosomal_uS19"/>
</dbReference>
<dbReference type="Gene3D" id="3.30.860.10">
    <property type="entry name" value="30s Ribosomal Protein S19, Chain A"/>
    <property type="match status" value="1"/>
</dbReference>
<dbReference type="EMBL" id="CCXY01000347">
    <property type="protein sequence ID" value="CEG13530.1"/>
    <property type="molecule type" value="Genomic_DNA"/>
</dbReference>
<dbReference type="GO" id="GO:0006412">
    <property type="term" value="P:translation"/>
    <property type="evidence" value="ECO:0007669"/>
    <property type="project" value="InterPro"/>
</dbReference>
<reference evidence="5" key="1">
    <citation type="submission" date="2014-09" db="EMBL/GenBank/DDBJ databases">
        <authorList>
            <person name="Probst J Alexander"/>
        </authorList>
    </citation>
    <scope>NUCLEOTIDE SEQUENCE</scope>
</reference>
<dbReference type="GO" id="GO:0022627">
    <property type="term" value="C:cytosolic small ribosomal subunit"/>
    <property type="evidence" value="ECO:0007669"/>
    <property type="project" value="TreeGrafter"/>
</dbReference>
<sequence>MARIFNYRGKTTDQLKALSMDELAKIMPSRIRRVLNRGLDEPRRKLLLKIRKTLTTNKNKVIKTQSRDMPILPEMVGAKIAVHRGGKDSVNPTAFIPVEITSEMIGHYLGEFVMTRKTVKHSAAGLGATRGSKFTSLRK</sequence>
<dbReference type="AlphaFoldDB" id="A0A098EES5"/>
<evidence type="ECO:0000313" key="5">
    <source>
        <dbReference type="EMBL" id="CEG13530.1"/>
    </source>
</evidence>
<proteinExistence type="inferred from homology"/>
<dbReference type="PANTHER" id="PTHR11880:SF2">
    <property type="entry name" value="SMALL RIBOSOMAL SUBUNIT PROTEIN US19"/>
    <property type="match status" value="1"/>
</dbReference>
<evidence type="ECO:0000256" key="1">
    <source>
        <dbReference type="ARBA" id="ARBA00007345"/>
    </source>
</evidence>
<dbReference type="EMBL" id="CCXY01000144">
    <property type="protein sequence ID" value="CEG12424.1"/>
    <property type="molecule type" value="Genomic_DNA"/>
</dbReference>
<accession>A0A098EES5</accession>
<gene>
    <name evidence="5" type="primary">rps</name>
    <name evidence="4" type="ORF">MSIBF_A2280005</name>
    <name evidence="5" type="ORF">MSIBF_A4100006</name>
</gene>
<dbReference type="InterPro" id="IPR005713">
    <property type="entry name" value="Ribosomal_uS19_euk/arc"/>
</dbReference>
<dbReference type="PANTHER" id="PTHR11880">
    <property type="entry name" value="RIBOSOMAL PROTEIN S19P FAMILY MEMBER"/>
    <property type="match status" value="1"/>
</dbReference>
<keyword evidence="2 5" id="KW-0689">Ribosomal protein</keyword>
<dbReference type="InterPro" id="IPR023575">
    <property type="entry name" value="Ribosomal_uS19_SF"/>
</dbReference>
<evidence type="ECO:0000256" key="2">
    <source>
        <dbReference type="ARBA" id="ARBA00022980"/>
    </source>
</evidence>
<evidence type="ECO:0000313" key="4">
    <source>
        <dbReference type="EMBL" id="CEG12424.1"/>
    </source>
</evidence>
<dbReference type="GO" id="GO:0000028">
    <property type="term" value="P:ribosomal small subunit assembly"/>
    <property type="evidence" value="ECO:0007669"/>
    <property type="project" value="TreeGrafter"/>
</dbReference>
<name>A0A098EES5_9ZZZZ</name>
<dbReference type="NCBIfam" id="NF003121">
    <property type="entry name" value="PRK04038.1"/>
    <property type="match status" value="1"/>
</dbReference>